<evidence type="ECO:0000256" key="6">
    <source>
        <dbReference type="SAM" id="MobiDB-lite"/>
    </source>
</evidence>
<dbReference type="GO" id="GO:0033290">
    <property type="term" value="C:eukaryotic 48S preinitiation complex"/>
    <property type="evidence" value="ECO:0007669"/>
    <property type="project" value="UniProtKB-UniRule"/>
</dbReference>
<evidence type="ECO:0000256" key="1">
    <source>
        <dbReference type="ARBA" id="ARBA00022490"/>
    </source>
</evidence>
<proteinExistence type="inferred from homology"/>
<sequence>MPPKQWDEEDSDSDSSSSSPAVSGVAPVARRKFDDEEDDSDVLESWDADDSEVEREKAKKEAEAKAEAAAKAAAKKPKAVRIAEKQAERLRRLALEDDEEDLDEDESEKRERLRRTEQEADLAHAADLFGDAGLSAGRAKTKTAAVVVDKKDPTNTVDIAKLPLFDPKTKAQFELLRVTVGPVISAHSKKAHYSLFLQEFTKGLAREMPSEQIKKLASALTALSNEKMKEEKAADKSKKTKASKTKTSLVTGRANVADVHAYEDDGFGEFVTFPV</sequence>
<comment type="subcellular location">
    <subcellularLocation>
        <location evidence="5">Cytoplasm</location>
    </subcellularLocation>
</comment>
<feature type="compositionally biased region" description="Acidic residues" evidence="6">
    <location>
        <begin position="35"/>
        <end position="53"/>
    </location>
</feature>
<keyword evidence="8" id="KW-1185">Reference proteome</keyword>
<dbReference type="HAMAP" id="MF_03009">
    <property type="entry name" value="eIF3j"/>
    <property type="match status" value="1"/>
</dbReference>
<dbReference type="GO" id="GO:0005852">
    <property type="term" value="C:eukaryotic translation initiation factor 3 complex"/>
    <property type="evidence" value="ECO:0007669"/>
    <property type="project" value="UniProtKB-UniRule"/>
</dbReference>
<evidence type="ECO:0000256" key="3">
    <source>
        <dbReference type="ARBA" id="ARBA00022917"/>
    </source>
</evidence>
<feature type="compositionally biased region" description="Basic and acidic residues" evidence="6">
    <location>
        <begin position="54"/>
        <end position="68"/>
    </location>
</feature>
<dbReference type="PANTHER" id="PTHR21681:SF0">
    <property type="entry name" value="EUKARYOTIC TRANSLATION INITIATION FACTOR 3 SUBUNIT J"/>
    <property type="match status" value="1"/>
</dbReference>
<dbReference type="GO" id="GO:0016282">
    <property type="term" value="C:eukaryotic 43S preinitiation complex"/>
    <property type="evidence" value="ECO:0007669"/>
    <property type="project" value="UniProtKB-UniRule"/>
</dbReference>
<dbReference type="GO" id="GO:0003743">
    <property type="term" value="F:translation initiation factor activity"/>
    <property type="evidence" value="ECO:0007669"/>
    <property type="project" value="UniProtKB-UniRule"/>
</dbReference>
<feature type="compositionally biased region" description="Basic and acidic residues" evidence="6">
    <location>
        <begin position="107"/>
        <end position="118"/>
    </location>
</feature>
<gene>
    <name evidence="5" type="primary">HCR1</name>
    <name evidence="7" type="ORF">AK830_g6577</name>
</gene>
<protein>
    <recommendedName>
        <fullName evidence="5">Eukaryotic translation initiation factor 3 subunit J</fullName>
        <shortName evidence="5">eIF3j</shortName>
    </recommendedName>
    <alternativeName>
        <fullName evidence="5">Eukaryotic translation initiation factor 3 30 kDa subunit homolog</fullName>
        <shortName evidence="5">eIF-3 30 kDa subunit homolog</shortName>
    </alternativeName>
</protein>
<dbReference type="Pfam" id="PF08597">
    <property type="entry name" value="eIF3_subunit"/>
    <property type="match status" value="1"/>
</dbReference>
<evidence type="ECO:0000256" key="5">
    <source>
        <dbReference type="HAMAP-Rule" id="MF_03009"/>
    </source>
</evidence>
<keyword evidence="4" id="KW-0175">Coiled coil</keyword>
<organism evidence="7 8">
    <name type="scientific">Neonectria ditissima</name>
    <dbReference type="NCBI Taxonomy" id="78410"/>
    <lineage>
        <taxon>Eukaryota</taxon>
        <taxon>Fungi</taxon>
        <taxon>Dikarya</taxon>
        <taxon>Ascomycota</taxon>
        <taxon>Pezizomycotina</taxon>
        <taxon>Sordariomycetes</taxon>
        <taxon>Hypocreomycetidae</taxon>
        <taxon>Hypocreales</taxon>
        <taxon>Nectriaceae</taxon>
        <taxon>Neonectria</taxon>
    </lineage>
</organism>
<dbReference type="InterPro" id="IPR013906">
    <property type="entry name" value="eIF3j"/>
</dbReference>
<dbReference type="EMBL" id="LKCW01000093">
    <property type="protein sequence ID" value="KPM40010.1"/>
    <property type="molecule type" value="Genomic_DNA"/>
</dbReference>
<dbReference type="Gene3D" id="1.10.246.60">
    <property type="entry name" value="Eukaryotic translation initiation factor 3 like domains"/>
    <property type="match status" value="1"/>
</dbReference>
<evidence type="ECO:0000256" key="2">
    <source>
        <dbReference type="ARBA" id="ARBA00022540"/>
    </source>
</evidence>
<keyword evidence="1 5" id="KW-0963">Cytoplasm</keyword>
<dbReference type="PANTHER" id="PTHR21681">
    <property type="entry name" value="EUKARYOTIC TRANSLATION INITIATION FACTOR 3 SUBUNIT J"/>
    <property type="match status" value="1"/>
</dbReference>
<keyword evidence="3 5" id="KW-0648">Protein biosynthesis</keyword>
<dbReference type="STRING" id="78410.A0A0P7BIQ0"/>
<dbReference type="FunFam" id="1.10.246.60:FF:000003">
    <property type="entry name" value="Eukaryotic translation initiation factor 3 subunit J"/>
    <property type="match status" value="1"/>
</dbReference>
<keyword evidence="2 5" id="KW-0396">Initiation factor</keyword>
<dbReference type="InterPro" id="IPR023194">
    <property type="entry name" value="eIF3-like_dom_sf"/>
</dbReference>
<name>A0A0P7BIQ0_9HYPO</name>
<accession>A0A0P7BIQ0</accession>
<dbReference type="GO" id="GO:0001732">
    <property type="term" value="P:formation of cytoplasmic translation initiation complex"/>
    <property type="evidence" value="ECO:0007669"/>
    <property type="project" value="UniProtKB-UniRule"/>
</dbReference>
<feature type="compositionally biased region" description="Basic and acidic residues" evidence="6">
    <location>
        <begin position="81"/>
        <end position="95"/>
    </location>
</feature>
<comment type="caution">
    <text evidence="7">The sequence shown here is derived from an EMBL/GenBank/DDBJ whole genome shotgun (WGS) entry which is preliminary data.</text>
</comment>
<comment type="similarity">
    <text evidence="5">Belongs to the eIF-3 subunit J family.</text>
</comment>
<feature type="region of interest" description="Disordered" evidence="6">
    <location>
        <begin position="1"/>
        <end position="118"/>
    </location>
</feature>
<dbReference type="OrthoDB" id="20381at2759"/>
<comment type="subunit">
    <text evidence="5">Component of the eukaryotic translation initiation factor 3 (eIF-3) complex.</text>
</comment>
<dbReference type="AlphaFoldDB" id="A0A0P7BIQ0"/>
<comment type="function">
    <text evidence="5">Component of the eukaryotic translation initiation factor 3 (eIF-3) complex, which is involved in protein synthesis of a specialized repertoire of mRNAs and, together with other initiation factors, stimulates binding of mRNA and methionyl-tRNAi to the 40S ribosome. The eIF-3 complex specifically targets and initiates translation of a subset of mRNAs involved in cell proliferation.</text>
</comment>
<evidence type="ECO:0000313" key="7">
    <source>
        <dbReference type="EMBL" id="KPM40010.1"/>
    </source>
</evidence>
<evidence type="ECO:0000313" key="8">
    <source>
        <dbReference type="Proteomes" id="UP000050424"/>
    </source>
</evidence>
<dbReference type="Proteomes" id="UP000050424">
    <property type="component" value="Unassembled WGS sequence"/>
</dbReference>
<evidence type="ECO:0000256" key="4">
    <source>
        <dbReference type="ARBA" id="ARBA00023054"/>
    </source>
</evidence>
<feature type="compositionally biased region" description="Acidic residues" evidence="6">
    <location>
        <begin position="96"/>
        <end position="106"/>
    </location>
</feature>
<reference evidence="7 8" key="1">
    <citation type="submission" date="2015-09" db="EMBL/GenBank/DDBJ databases">
        <title>Draft genome of a European isolate of the apple canker pathogen Neonectria ditissima.</title>
        <authorList>
            <person name="Gomez-Cortecero A."/>
            <person name="Harrison R.J."/>
            <person name="Armitage A.D."/>
        </authorList>
    </citation>
    <scope>NUCLEOTIDE SEQUENCE [LARGE SCALE GENOMIC DNA]</scope>
    <source>
        <strain evidence="7 8">R09/05</strain>
    </source>
</reference>